<dbReference type="AlphaFoldDB" id="A0A511DAG1"/>
<organism evidence="2 3">
    <name type="scientific">Pseudonocardia sulfidoxydans NBRC 16205</name>
    <dbReference type="NCBI Taxonomy" id="1223511"/>
    <lineage>
        <taxon>Bacteria</taxon>
        <taxon>Bacillati</taxon>
        <taxon>Actinomycetota</taxon>
        <taxon>Actinomycetes</taxon>
        <taxon>Pseudonocardiales</taxon>
        <taxon>Pseudonocardiaceae</taxon>
        <taxon>Pseudonocardia</taxon>
    </lineage>
</organism>
<gene>
    <name evidence="2" type="ORF">PSU4_07540</name>
</gene>
<name>A0A511DAG1_9PSEU</name>
<reference evidence="2 3" key="1">
    <citation type="submission" date="2019-07" db="EMBL/GenBank/DDBJ databases">
        <title>Whole genome shotgun sequence of Pseudonocardia sulfidoxydans NBRC 16205.</title>
        <authorList>
            <person name="Hosoyama A."/>
            <person name="Uohara A."/>
            <person name="Ohji S."/>
            <person name="Ichikawa N."/>
        </authorList>
    </citation>
    <scope>NUCLEOTIDE SEQUENCE [LARGE SCALE GENOMIC DNA]</scope>
    <source>
        <strain evidence="2 3">NBRC 16205</strain>
    </source>
</reference>
<evidence type="ECO:0000313" key="2">
    <source>
        <dbReference type="EMBL" id="GEL21800.1"/>
    </source>
</evidence>
<comment type="caution">
    <text evidence="2">The sequence shown here is derived from an EMBL/GenBank/DDBJ whole genome shotgun (WGS) entry which is preliminary data.</text>
</comment>
<protein>
    <submittedName>
        <fullName evidence="2">Uncharacterized protein</fullName>
    </submittedName>
</protein>
<keyword evidence="1" id="KW-0472">Membrane</keyword>
<feature type="transmembrane region" description="Helical" evidence="1">
    <location>
        <begin position="90"/>
        <end position="112"/>
    </location>
</feature>
<feature type="transmembrane region" description="Helical" evidence="1">
    <location>
        <begin position="60"/>
        <end position="78"/>
    </location>
</feature>
<keyword evidence="1" id="KW-1133">Transmembrane helix</keyword>
<feature type="transmembrane region" description="Helical" evidence="1">
    <location>
        <begin position="12"/>
        <end position="31"/>
    </location>
</feature>
<dbReference type="Proteomes" id="UP000321685">
    <property type="component" value="Unassembled WGS sequence"/>
</dbReference>
<sequence>MTLTSTRADHVRPVVLTGLAVTVAAATVPYLDHLTGDVLGTHIGAGYPAYGPAEVGTATWTWLAVLTVVGVLGVAGWLGTARALRAGRGWARGVATTLFVAGTAVALAGLLTRDTSGDTGLPPLLGWVGLAPSVVGLAVVVLLWRRTGHG</sequence>
<evidence type="ECO:0000313" key="3">
    <source>
        <dbReference type="Proteomes" id="UP000321685"/>
    </source>
</evidence>
<proteinExistence type="predicted"/>
<dbReference type="EMBL" id="BJVJ01000004">
    <property type="protein sequence ID" value="GEL21800.1"/>
    <property type="molecule type" value="Genomic_DNA"/>
</dbReference>
<evidence type="ECO:0000256" key="1">
    <source>
        <dbReference type="SAM" id="Phobius"/>
    </source>
</evidence>
<keyword evidence="1" id="KW-0812">Transmembrane</keyword>
<dbReference type="RefSeq" id="WP_222596156.1">
    <property type="nucleotide sequence ID" value="NZ_BJVJ01000004.1"/>
</dbReference>
<keyword evidence="3" id="KW-1185">Reference proteome</keyword>
<feature type="transmembrane region" description="Helical" evidence="1">
    <location>
        <begin position="124"/>
        <end position="144"/>
    </location>
</feature>
<accession>A0A511DAG1</accession>